<accession>A0AAE1DAD5</accession>
<evidence type="ECO:0000313" key="1">
    <source>
        <dbReference type="EMBL" id="KAK3762223.1"/>
    </source>
</evidence>
<dbReference type="EMBL" id="JAWDGP010004738">
    <property type="protein sequence ID" value="KAK3762223.1"/>
    <property type="molecule type" value="Genomic_DNA"/>
</dbReference>
<reference evidence="1" key="1">
    <citation type="journal article" date="2023" name="G3 (Bethesda)">
        <title>A reference genome for the long-term kleptoplast-retaining sea slug Elysia crispata morphotype clarki.</title>
        <authorList>
            <person name="Eastman K.E."/>
            <person name="Pendleton A.L."/>
            <person name="Shaikh M.A."/>
            <person name="Suttiyut T."/>
            <person name="Ogas R."/>
            <person name="Tomko P."/>
            <person name="Gavelis G."/>
            <person name="Widhalm J.R."/>
            <person name="Wisecaver J.H."/>
        </authorList>
    </citation>
    <scope>NUCLEOTIDE SEQUENCE</scope>
    <source>
        <strain evidence="1">ECLA1</strain>
    </source>
</reference>
<organism evidence="1 2">
    <name type="scientific">Elysia crispata</name>
    <name type="common">lettuce slug</name>
    <dbReference type="NCBI Taxonomy" id="231223"/>
    <lineage>
        <taxon>Eukaryota</taxon>
        <taxon>Metazoa</taxon>
        <taxon>Spiralia</taxon>
        <taxon>Lophotrochozoa</taxon>
        <taxon>Mollusca</taxon>
        <taxon>Gastropoda</taxon>
        <taxon>Heterobranchia</taxon>
        <taxon>Euthyneura</taxon>
        <taxon>Panpulmonata</taxon>
        <taxon>Sacoglossa</taxon>
        <taxon>Placobranchoidea</taxon>
        <taxon>Plakobranchidae</taxon>
        <taxon>Elysia</taxon>
    </lineage>
</organism>
<evidence type="ECO:0000313" key="2">
    <source>
        <dbReference type="Proteomes" id="UP001283361"/>
    </source>
</evidence>
<gene>
    <name evidence="1" type="ORF">RRG08_057461</name>
</gene>
<proteinExistence type="predicted"/>
<protein>
    <submittedName>
        <fullName evidence="1">Uncharacterized protein</fullName>
    </submittedName>
</protein>
<dbReference type="AlphaFoldDB" id="A0AAE1DAD5"/>
<dbReference type="Proteomes" id="UP001283361">
    <property type="component" value="Unassembled WGS sequence"/>
</dbReference>
<sequence>MGIQSNFCPAAAECMMADKSWKNFVKRKGVIVVIGGERLGEEQNKGEIAVSFLDWVKRKGDIFENLLREMQMRWISLNEAESEDVLNK</sequence>
<comment type="caution">
    <text evidence="1">The sequence shown here is derived from an EMBL/GenBank/DDBJ whole genome shotgun (WGS) entry which is preliminary data.</text>
</comment>
<keyword evidence="2" id="KW-1185">Reference proteome</keyword>
<name>A0AAE1DAD5_9GAST</name>